<dbReference type="Proteomes" id="UP000025227">
    <property type="component" value="Unplaced"/>
</dbReference>
<comment type="caution">
    <text evidence="3">Lacks conserved residue(s) required for the propagation of feature annotation.</text>
</comment>
<feature type="region of interest" description="Disordered" evidence="4">
    <location>
        <begin position="3003"/>
        <end position="3024"/>
    </location>
</feature>
<protein>
    <submittedName>
        <fullName evidence="7">Beta_helix domain-containing protein</fullName>
    </submittedName>
</protein>
<dbReference type="Pfam" id="PF25024">
    <property type="entry name" value="EGF_TEN"/>
    <property type="match status" value="1"/>
</dbReference>
<feature type="disulfide bond" evidence="3">
    <location>
        <begin position="1185"/>
        <end position="1195"/>
    </location>
</feature>
<dbReference type="PANTHER" id="PTHR14949">
    <property type="entry name" value="EGF-LIKE-DOMAIN, MULTIPLE 7, 8"/>
    <property type="match status" value="1"/>
</dbReference>
<sequence>MKGIFHSLESDGNVIVMRTAIIALSLLIVRDVVASFLRVESGHQWISIDGRDPYMGFFTRLQFHEPTCIRSLTVHCLKPLTGAEEIDILFSECKHGHWKIMHYTNTKEKFILKKEVVARQLSISSPVALSIIDVQVETCSRNSTIPVDACRPPRVHPRRHGKQFAPVRVRESERTRRKRSIQYILPDVYRNESSPYEIPLDVLIPVDRTVVIQPGVVLRFADDAGFTVQGVLIANGTKSAPVTFEPQTGRWKGIEIVNASVPSVFRFANVTGSKLGITVKSGIPPFIEDVISSSNHNGFDFQTNSSVRIVNSSALDNENTGFRISSKGDVWLESCLSASNREDGFYVETVSNVSILDSHAFSNSRHGIAVIEAASAIRIERSAASSNGANGIRISKWKKSGKELVVEITNVNITGHYYAAAVHFENATNLRITMDSCLIEDNFNKGIVFEGANVNSTISTMNSNFTQNRGSTISLSLVSDSDVVIQGNQFTTNHLNDFGEHEAVIKIATFAEATGSKISIMDNSFEQNAMNNVVELRHLGGKTVPILLEKNNFMGNLAQSVVNLDVPRATVRGNYFSNVQSSCEITRAAPSHADVEDNYWGHEKEINFLPKICALNRSLNYEVFEADSSDDVNSSVRPAVPSLLAQPKAMAEPALRQSPVELIRTTTSRAVAAAAPLRPFENTYNQVKANPQPYSVSSEVAVYPGQIVIVDPGTQFELAPGIGFTVQEKGKLYLNGTADQPIRLFGESTWRGVVVKPGGTLVLNHAIIEGASIGLWIDSEKVQVKNARIVNSVVHGVEITANAADDVDLGNSVIERPKGSGIGVDERKGSLTIRNVAIQDGWGSGIDFISPAENIRIENVSVTNGSSYSIHVVEFPLLPLKSLTLRNVSVTDQTRGHAGVLVSSGWVEQVDIDQSFFARNTVPSLIIGVECHEQMSHSRVRNTTFVSNQDTVANIDVGECGSAEVEGNRFEGNNNDGRNGVLMMNASPRVGSLSVPIVIEKNEFVKNGGEYSVMLSMQGPNAANGSFRANELRDNINSVASVVLTSPYYRVDGNQFANPLSAHELDVRSNGSWKLQAADNDWATSDMNKAIKAPEGSLEVPRLQLAKKPLSPTPDNGQCSHLNYCSGVGTCAGGVCVCPADRIGLDCSIMIGCPGNCSGNGVCDILNKCICYDGWTSADCSTPICRFDCHGHGKCVSRDECECNAGWSGEFCDQIGCVDGSCLHGTCVSSKCQCEEGWRGSRCSFPICQNCSINGRCVAPNQCQCFGGYQGEDCSICRGPVCQTCDFDCVHGTCERETRTCSCSRGWSGAACDICRSGNCQVKSSVLYILPSTADREDTNVVVNVFGVDFPKTPSQLYTCIFGASYAEGRRISSSVVRCRVPKDLNLGRHLFNLAPEGSISVIPNFDVRPIHFTVFDSCTPVLCRGVCIGPLCVCPKGTTGINCEIIEIIPSIDWHFIENQKASVAFEGTPYLVVLPTMPGSLHRVNSTIDGLQFDSSRGIIAWDEPLGSNGTYEITVTSSSLSGSSSISWKVAVGPSYTAEVTAVEKQPGTSALTITGKLRHVKGNFSAPVKLWIKRRDQEEPRQIIVRSNGDSFSYDFIPDDSGAYTVVASHPGMAPISAGVAFDVPPLDFPIDTSATGALVRNVEQCDAVMLRPPNGTVNIERIEDSYAMEQVARGWTEETVSLLRCDGKRELWRNQLSALVPNVIAVPSAIALPIKSVQSKIFEVVIHRMGVHLRPPLKLTSSDNTQPVFVISTFPDIDQITSDTKYDRIKVAFGQNADHKDRKNTSLLLVADEEVVLRIPLLFIAPVTKFDVSICVKDSYDYGIATQETAVLSVSNTALGVDIVKSNLPLNKEFASFSLVEGFYQIVAKAPNHRTISEVAYISPLNTSFCVAMQAIDPRSLLTIGEEGVSVMEVKATNLMRTPYVELQPPSLNQSNTRVLATVTGSTSGLVSIDPFEDVFILKPSARSVGVNTSFWIGVEWEHHLTSSEHCDAYVVPLPYLFLPDGSTDIQRMAIDFIVEANNAPSPTRWKVCDESNRPRPIALRTRVACDCSQGARATCRRKYKSAAACGSAWKRIADDTVSLEVLSTFLLLLTDCQTVHVNMTELDEAMQCISSLESECPILHRRLKRDVDAMAADGPADVINHMSTMQNQISGVSGPMGPLLNALNMQSIRMASLYSEFIQRLQKMFPPSLTTRMTGEVVDRFLRSVADNSELGLGISAQEANEIGDDELVGLWNSTVYEWTSGQMDTPGETEGISFADVKQLIVTADRLQSLTRQNGASDPFSLLHEYIGQILTTNDSGDEECMRAAVYIEPLVIYEDSSVTIDVYIENLQDSTLTNIDLSIEFVRNDMFVPRIDFGVGPSWSAGINTMNGFGVLGPRSSFEVHWTRKIITENRLTSTAFYQAVIVLGFHKDGVPSKQRLKSPLMEIRPRRSLRLLHFVSGDITASPKKPFSAMTAVMNTGYSLLTNVQVVLADFDIVTSSQAAPFDIVRMELDGKQIGTSISPEVGDIASGTSKRLTYHITTPGQEANIVNMSAIITVEGILMPVEDQHIYAIRAAVSEKDGFIVSPVTDSEPLFFYRPDIGSIINIVPLEHVASHQKPNGEPRKITLLTSFRSLVTPGFTGALWGTFKLPSLPSSYRLMRVVDQRGTRLRVANPVTWIEENGEDRNLNFIDSAAPFPVTDIVYEMEFGEPTESSGPEFDQTSYRVQIFPDSWPEPGYPFAVISSHSTASSNVTYALYTPDNEKSFAVDPYTGELFLTSSVPPGDEFCTLLVAKDAKGRETAVPVAINTGGLRKECINFDNTYLSPSVYHGPHRGSIGSWATIAPTRSTESGEPTMYTVSPDRSPATLTTSKGIVATVTAAGVGSEGLPTRSPMVPSVFQSGTSTIFPDEPNPPTATGGISDSASTTETPLEPIAPGASHAGFGTTSEGITFTAATLPDAVEPTHPMPISPDASLMTVTSFVTTVTDSAEEVFTITPDSHLPAITTVQESFPSPVPSLFPESSTELPTDPPIWDGSSPESITAEVSTEESIVNVTPDSSPETPLPVTLTLEPEEPLTRISSNGNSQSVSFVGTPGTGDWATEPSGLATTAKESTLPVELIHTVNPEGGATEPQWPTVIPPVWTPVGGGGTLATYQTTARPTRTTLDPYYGMACAKQGEPIWDLICELSKASIRREP</sequence>
<organism evidence="6 7">
    <name type="scientific">Haemonchus contortus</name>
    <name type="common">Barber pole worm</name>
    <dbReference type="NCBI Taxonomy" id="6289"/>
    <lineage>
        <taxon>Eukaryota</taxon>
        <taxon>Metazoa</taxon>
        <taxon>Ecdysozoa</taxon>
        <taxon>Nematoda</taxon>
        <taxon>Chromadorea</taxon>
        <taxon>Rhabditida</taxon>
        <taxon>Rhabditina</taxon>
        <taxon>Rhabditomorpha</taxon>
        <taxon>Strongyloidea</taxon>
        <taxon>Trichostrongylidae</taxon>
        <taxon>Haemonchus</taxon>
    </lineage>
</organism>
<dbReference type="SUPFAM" id="SSF51126">
    <property type="entry name" value="Pectin lyase-like"/>
    <property type="match status" value="2"/>
</dbReference>
<feature type="compositionally biased region" description="Polar residues" evidence="4">
    <location>
        <begin position="2908"/>
        <end position="2917"/>
    </location>
</feature>
<dbReference type="Pfam" id="PF13229">
    <property type="entry name" value="Beta_helix"/>
    <property type="match status" value="2"/>
</dbReference>
<dbReference type="SMART" id="SM00710">
    <property type="entry name" value="PbH1"/>
    <property type="match status" value="16"/>
</dbReference>
<evidence type="ECO:0000256" key="4">
    <source>
        <dbReference type="SAM" id="MobiDB-lite"/>
    </source>
</evidence>
<dbReference type="SMART" id="SM00181">
    <property type="entry name" value="EGF"/>
    <property type="match status" value="7"/>
</dbReference>
<keyword evidence="6" id="KW-1185">Reference proteome</keyword>
<dbReference type="InterPro" id="IPR050969">
    <property type="entry name" value="Dev_Signal_Modulators"/>
</dbReference>
<dbReference type="PROSITE" id="PS50026">
    <property type="entry name" value="EGF_3"/>
    <property type="match status" value="2"/>
</dbReference>
<proteinExistence type="predicted"/>
<feature type="domain" description="EGF-like" evidence="5">
    <location>
        <begin position="1239"/>
        <end position="1275"/>
    </location>
</feature>
<name>A0A7I4YV77_HAECO</name>
<feature type="domain" description="EGF-like" evidence="5">
    <location>
        <begin position="1181"/>
        <end position="1213"/>
    </location>
</feature>
<keyword evidence="2 3" id="KW-1015">Disulfide bond</keyword>
<dbReference type="InterPro" id="IPR011050">
    <property type="entry name" value="Pectin_lyase_fold/virulence"/>
</dbReference>
<dbReference type="InterPro" id="IPR039448">
    <property type="entry name" value="Beta_helix"/>
</dbReference>
<evidence type="ECO:0000313" key="7">
    <source>
        <dbReference type="WBParaSite" id="HCON_00144920-00001"/>
    </source>
</evidence>
<dbReference type="PANTHER" id="PTHR14949:SF56">
    <property type="entry name" value="EGF-LIKE-DOMAIN, MULTIPLE 7"/>
    <property type="match status" value="1"/>
</dbReference>
<keyword evidence="1" id="KW-0732">Signal</keyword>
<dbReference type="OrthoDB" id="5790562at2759"/>
<dbReference type="InterPro" id="IPR012334">
    <property type="entry name" value="Pectin_lyas_fold"/>
</dbReference>
<evidence type="ECO:0000256" key="1">
    <source>
        <dbReference type="ARBA" id="ARBA00022729"/>
    </source>
</evidence>
<evidence type="ECO:0000313" key="6">
    <source>
        <dbReference type="Proteomes" id="UP000025227"/>
    </source>
</evidence>
<feature type="disulfide bond" evidence="3">
    <location>
        <begin position="1265"/>
        <end position="1274"/>
    </location>
</feature>
<dbReference type="PROSITE" id="PS00022">
    <property type="entry name" value="EGF_1"/>
    <property type="match status" value="2"/>
</dbReference>
<dbReference type="Gene3D" id="2.160.20.10">
    <property type="entry name" value="Single-stranded right-handed beta-helix, Pectin lyase-like"/>
    <property type="match status" value="4"/>
</dbReference>
<accession>A0A7I4YV77</accession>
<dbReference type="InterPro" id="IPR000742">
    <property type="entry name" value="EGF"/>
</dbReference>
<evidence type="ECO:0000259" key="5">
    <source>
        <dbReference type="PROSITE" id="PS50026"/>
    </source>
</evidence>
<dbReference type="CDD" id="cd11304">
    <property type="entry name" value="Cadherin_repeat"/>
    <property type="match status" value="1"/>
</dbReference>
<dbReference type="Gene3D" id="2.10.25.10">
    <property type="entry name" value="Laminin"/>
    <property type="match status" value="3"/>
</dbReference>
<reference evidence="7" key="1">
    <citation type="submission" date="2020-12" db="UniProtKB">
        <authorList>
            <consortium name="WormBaseParasite"/>
        </authorList>
    </citation>
    <scope>IDENTIFICATION</scope>
    <source>
        <strain evidence="7">MHco3</strain>
    </source>
</reference>
<keyword evidence="3" id="KW-0245">EGF-like domain</keyword>
<feature type="disulfide bond" evidence="3">
    <location>
        <begin position="1203"/>
        <end position="1212"/>
    </location>
</feature>
<evidence type="ECO:0000256" key="2">
    <source>
        <dbReference type="ARBA" id="ARBA00023157"/>
    </source>
</evidence>
<dbReference type="AlphaFoldDB" id="A0A7I4YV77"/>
<dbReference type="WBParaSite" id="HCON_00144920-00001">
    <property type="protein sequence ID" value="HCON_00144920-00001"/>
    <property type="gene ID" value="HCON_00144920"/>
</dbReference>
<evidence type="ECO:0000256" key="3">
    <source>
        <dbReference type="PROSITE-ProRule" id="PRU00076"/>
    </source>
</evidence>
<feature type="region of interest" description="Disordered" evidence="4">
    <location>
        <begin position="2895"/>
        <end position="2917"/>
    </location>
</feature>
<dbReference type="PROSITE" id="PS01186">
    <property type="entry name" value="EGF_2"/>
    <property type="match status" value="1"/>
</dbReference>
<dbReference type="InterPro" id="IPR006626">
    <property type="entry name" value="PbH1"/>
</dbReference>